<gene>
    <name evidence="1" type="ORF">HO133_008160</name>
</gene>
<evidence type="ECO:0000313" key="1">
    <source>
        <dbReference type="EMBL" id="KAF6228430.1"/>
    </source>
</evidence>
<keyword evidence="2" id="KW-1185">Reference proteome</keyword>
<dbReference type="EMBL" id="JACCJB010000004">
    <property type="protein sequence ID" value="KAF6228430.1"/>
    <property type="molecule type" value="Genomic_DNA"/>
</dbReference>
<dbReference type="GeneID" id="59336557"/>
<organism evidence="1 2">
    <name type="scientific">Letharia lupina</name>
    <dbReference type="NCBI Taxonomy" id="560253"/>
    <lineage>
        <taxon>Eukaryota</taxon>
        <taxon>Fungi</taxon>
        <taxon>Dikarya</taxon>
        <taxon>Ascomycota</taxon>
        <taxon>Pezizomycotina</taxon>
        <taxon>Lecanoromycetes</taxon>
        <taxon>OSLEUM clade</taxon>
        <taxon>Lecanoromycetidae</taxon>
        <taxon>Lecanorales</taxon>
        <taxon>Lecanorineae</taxon>
        <taxon>Parmeliaceae</taxon>
        <taxon>Letharia</taxon>
    </lineage>
</organism>
<comment type="caution">
    <text evidence="1">The sequence shown here is derived from an EMBL/GenBank/DDBJ whole genome shotgun (WGS) entry which is preliminary data.</text>
</comment>
<sequence>MPRPDRPHRFHALGQNSLYERAETAQPAGPSMPEITGDKVMHQIAAQVGTWNIFILNAGHLPNPTSVASANLFDCWTILTYEHPDADERKIRRHSRHRLPLHGQQNFLHDPPPLHPPPFYSFVSVRRHSDNLTGCT</sequence>
<name>A0A8H6CRN9_9LECA</name>
<accession>A0A8H6CRN9</accession>
<dbReference type="RefSeq" id="XP_037156364.1">
    <property type="nucleotide sequence ID" value="XM_037299028.1"/>
</dbReference>
<evidence type="ECO:0000313" key="2">
    <source>
        <dbReference type="Proteomes" id="UP000593566"/>
    </source>
</evidence>
<proteinExistence type="predicted"/>
<dbReference type="AlphaFoldDB" id="A0A8H6CRN9"/>
<protein>
    <submittedName>
        <fullName evidence="1">Uncharacterized protein</fullName>
    </submittedName>
</protein>
<dbReference type="Proteomes" id="UP000593566">
    <property type="component" value="Unassembled WGS sequence"/>
</dbReference>
<reference evidence="1 2" key="1">
    <citation type="journal article" date="2020" name="Genomics">
        <title>Complete, high-quality genomes from long-read metagenomic sequencing of two wolf lichen thalli reveals enigmatic genome architecture.</title>
        <authorList>
            <person name="McKenzie S.K."/>
            <person name="Walston R.F."/>
            <person name="Allen J.L."/>
        </authorList>
    </citation>
    <scope>NUCLEOTIDE SEQUENCE [LARGE SCALE GENOMIC DNA]</scope>
    <source>
        <strain evidence="1">WasteWater1</strain>
    </source>
</reference>